<dbReference type="Gene3D" id="3.60.40.10">
    <property type="entry name" value="PPM-type phosphatase domain"/>
    <property type="match status" value="1"/>
</dbReference>
<dbReference type="EC" id="3.1.3.16" evidence="5"/>
<dbReference type="InterPro" id="IPR003018">
    <property type="entry name" value="GAF"/>
</dbReference>
<dbReference type="Pfam" id="PF13185">
    <property type="entry name" value="GAF_2"/>
    <property type="match status" value="1"/>
</dbReference>
<evidence type="ECO:0000259" key="4">
    <source>
        <dbReference type="SMART" id="SM00331"/>
    </source>
</evidence>
<keyword evidence="1 5" id="KW-0378">Hydrolase</keyword>
<dbReference type="SUPFAM" id="SSF55781">
    <property type="entry name" value="GAF domain-like"/>
    <property type="match status" value="1"/>
</dbReference>
<dbReference type="SUPFAM" id="SSF81606">
    <property type="entry name" value="PP2C-like"/>
    <property type="match status" value="1"/>
</dbReference>
<dbReference type="SMART" id="SM00331">
    <property type="entry name" value="PP2C_SIG"/>
    <property type="match status" value="1"/>
</dbReference>
<evidence type="ECO:0000313" key="5">
    <source>
        <dbReference type="EMBL" id="MEZ0492586.1"/>
    </source>
</evidence>
<dbReference type="InterPro" id="IPR052016">
    <property type="entry name" value="Bact_Sigma-Reg"/>
</dbReference>
<dbReference type="SMART" id="SM00065">
    <property type="entry name" value="GAF"/>
    <property type="match status" value="1"/>
</dbReference>
<reference evidence="5 6" key="1">
    <citation type="submission" date="2024-07" db="EMBL/GenBank/DDBJ databases">
        <authorList>
            <person name="Thanompreechachai J."/>
            <person name="Duangmal K."/>
        </authorList>
    </citation>
    <scope>NUCLEOTIDE SEQUENCE [LARGE SCALE GENOMIC DNA]</scope>
    <source>
        <strain evidence="5 6">TBRC 1896</strain>
    </source>
</reference>
<evidence type="ECO:0000313" key="6">
    <source>
        <dbReference type="Proteomes" id="UP001566476"/>
    </source>
</evidence>
<dbReference type="PANTHER" id="PTHR43156:SF2">
    <property type="entry name" value="STAGE II SPORULATION PROTEIN E"/>
    <property type="match status" value="1"/>
</dbReference>
<name>A0ABV4I1P1_9ACTN</name>
<sequence length="427" mass="45823">MEASSAGTTTPTTTPTTSTTTGRRDATLLGLATALAATDTVEDVALAVRDLVRRDLDASYTSVSMIDGPWLTTPALGQLDDDTEQRWLRLPLDVDSPAHRVARTGRPLVFHRQRDLLETFPGAADTYRRAGLRSGVVLPLLVAGGFRIGALTIAWDVERTLGEEEAVLVAAVADAIAQAARRAQLYRERRDVAHTLQAAMLPELPALPGLQLASRYLPWSPTDEQVGGDWYDAMALPDGGVLLLIGDVAGHDIEAAARMGRVRSMFRALAVDRPEEHPAALVRRLDHVLDVLGDATLATLAVVRLDPPGHPRVVRWTLAGHPPPLLVDARGGSTALAAEPDLPLGVAPERARHDHVHDWPAGGTLVLYTDGLVERRGRDVGQGVLVLRASLERSRAAPLETLLDELVTEHVANSEDDCAVLAVRDVG</sequence>
<organism evidence="5 6">
    <name type="scientific">Kineococcus mangrovi</name>
    <dbReference type="NCBI Taxonomy" id="1660183"/>
    <lineage>
        <taxon>Bacteria</taxon>
        <taxon>Bacillati</taxon>
        <taxon>Actinomycetota</taxon>
        <taxon>Actinomycetes</taxon>
        <taxon>Kineosporiales</taxon>
        <taxon>Kineosporiaceae</taxon>
        <taxon>Kineococcus</taxon>
    </lineage>
</organism>
<keyword evidence="6" id="KW-1185">Reference proteome</keyword>
<dbReference type="InterPro" id="IPR036457">
    <property type="entry name" value="PPM-type-like_dom_sf"/>
</dbReference>
<dbReference type="Pfam" id="PF07228">
    <property type="entry name" value="SpoIIE"/>
    <property type="match status" value="1"/>
</dbReference>
<dbReference type="Proteomes" id="UP001566476">
    <property type="component" value="Unassembled WGS sequence"/>
</dbReference>
<dbReference type="PANTHER" id="PTHR43156">
    <property type="entry name" value="STAGE II SPORULATION PROTEIN E-RELATED"/>
    <property type="match status" value="1"/>
</dbReference>
<dbReference type="Gene3D" id="3.30.450.40">
    <property type="match status" value="1"/>
</dbReference>
<comment type="caution">
    <text evidence="5">The sequence shown here is derived from an EMBL/GenBank/DDBJ whole genome shotgun (WGS) entry which is preliminary data.</text>
</comment>
<proteinExistence type="predicted"/>
<dbReference type="RefSeq" id="WP_370718628.1">
    <property type="nucleotide sequence ID" value="NZ_JBGGTQ010000004.1"/>
</dbReference>
<feature type="region of interest" description="Disordered" evidence="2">
    <location>
        <begin position="1"/>
        <end position="24"/>
    </location>
</feature>
<feature type="domain" description="PPM-type phosphatase" evidence="4">
    <location>
        <begin position="207"/>
        <end position="425"/>
    </location>
</feature>
<dbReference type="EMBL" id="JBGGTQ010000004">
    <property type="protein sequence ID" value="MEZ0492586.1"/>
    <property type="molecule type" value="Genomic_DNA"/>
</dbReference>
<evidence type="ECO:0000256" key="2">
    <source>
        <dbReference type="SAM" id="MobiDB-lite"/>
    </source>
</evidence>
<protein>
    <submittedName>
        <fullName evidence="5">PP2C family protein-serine/threonine phosphatase</fullName>
        <ecNumber evidence="5">3.1.3.16</ecNumber>
    </submittedName>
</protein>
<accession>A0ABV4I1P1</accession>
<evidence type="ECO:0000259" key="3">
    <source>
        <dbReference type="SMART" id="SM00065"/>
    </source>
</evidence>
<dbReference type="InterPro" id="IPR001932">
    <property type="entry name" value="PPM-type_phosphatase-like_dom"/>
</dbReference>
<dbReference type="GO" id="GO:0004722">
    <property type="term" value="F:protein serine/threonine phosphatase activity"/>
    <property type="evidence" value="ECO:0007669"/>
    <property type="project" value="UniProtKB-EC"/>
</dbReference>
<dbReference type="InterPro" id="IPR029016">
    <property type="entry name" value="GAF-like_dom_sf"/>
</dbReference>
<feature type="domain" description="GAF" evidence="3">
    <location>
        <begin position="40"/>
        <end position="190"/>
    </location>
</feature>
<gene>
    <name evidence="5" type="ORF">AB2L28_10085</name>
</gene>
<evidence type="ECO:0000256" key="1">
    <source>
        <dbReference type="ARBA" id="ARBA00022801"/>
    </source>
</evidence>